<protein>
    <recommendedName>
        <fullName evidence="4">Lipoprotein</fullName>
    </recommendedName>
</protein>
<sequence length="210" mass="24045">MKKNLFLILFSLVFSMSFVSCSSNKEVNEENITIEETEIIEEIQEPEKITEFSALEKIYISSKDLSQIEIGSNIYDDQQSIHYTKGEYKELDFANDLLYLYLNEDSSIYDFLVSYDENSEKGYIPITEADKEKLIKDLNSLRSQMELPSGSEMLVRLDKVTYEGPSSNTNSGSSFKIRVAISRVGATVVPWNYFTITVFEEGNKLVAHLF</sequence>
<reference evidence="2 3" key="1">
    <citation type="submission" date="2020-08" db="EMBL/GenBank/DDBJ databases">
        <title>A Genomic Blueprint of the Chicken Gut Microbiome.</title>
        <authorList>
            <person name="Gilroy R."/>
            <person name="Ravi A."/>
            <person name="Getino M."/>
            <person name="Pursley I."/>
            <person name="Horton D.L."/>
            <person name="Alikhan N.-F."/>
            <person name="Baker D."/>
            <person name="Gharbi K."/>
            <person name="Hall N."/>
            <person name="Watson M."/>
            <person name="Adriaenssens E.M."/>
            <person name="Foster-Nyarko E."/>
            <person name="Jarju S."/>
            <person name="Secka A."/>
            <person name="Antonio M."/>
            <person name="Oren A."/>
            <person name="Chaudhuri R."/>
            <person name="La Ragione R.M."/>
            <person name="Hildebrand F."/>
            <person name="Pallen M.J."/>
        </authorList>
    </citation>
    <scope>NUCLEOTIDE SEQUENCE [LARGE SCALE GENOMIC DNA]</scope>
    <source>
        <strain evidence="2 3">Sa3CUN1</strain>
    </source>
</reference>
<evidence type="ECO:0000313" key="2">
    <source>
        <dbReference type="EMBL" id="MBD7914951.1"/>
    </source>
</evidence>
<dbReference type="RefSeq" id="WP_191749716.1">
    <property type="nucleotide sequence ID" value="NZ_JACSQZ010000020.1"/>
</dbReference>
<dbReference type="PROSITE" id="PS51257">
    <property type="entry name" value="PROKAR_LIPOPROTEIN"/>
    <property type="match status" value="1"/>
</dbReference>
<keyword evidence="3" id="KW-1185">Reference proteome</keyword>
<accession>A0ABR8Q3G1</accession>
<name>A0ABR8Q3G1_9CLOT</name>
<keyword evidence="1" id="KW-0732">Signal</keyword>
<comment type="caution">
    <text evidence="2">The sequence shown here is derived from an EMBL/GenBank/DDBJ whole genome shotgun (WGS) entry which is preliminary data.</text>
</comment>
<gene>
    <name evidence="2" type="ORF">H9660_07300</name>
</gene>
<feature type="signal peptide" evidence="1">
    <location>
        <begin position="1"/>
        <end position="22"/>
    </location>
</feature>
<organism evidence="2 3">
    <name type="scientific">Clostridium gallinarum</name>
    <dbReference type="NCBI Taxonomy" id="2762246"/>
    <lineage>
        <taxon>Bacteria</taxon>
        <taxon>Bacillati</taxon>
        <taxon>Bacillota</taxon>
        <taxon>Clostridia</taxon>
        <taxon>Eubacteriales</taxon>
        <taxon>Clostridiaceae</taxon>
        <taxon>Clostridium</taxon>
    </lineage>
</organism>
<evidence type="ECO:0000256" key="1">
    <source>
        <dbReference type="SAM" id="SignalP"/>
    </source>
</evidence>
<dbReference type="EMBL" id="JACSQZ010000020">
    <property type="protein sequence ID" value="MBD7914951.1"/>
    <property type="molecule type" value="Genomic_DNA"/>
</dbReference>
<evidence type="ECO:0000313" key="3">
    <source>
        <dbReference type="Proteomes" id="UP000640335"/>
    </source>
</evidence>
<evidence type="ECO:0008006" key="4">
    <source>
        <dbReference type="Google" id="ProtNLM"/>
    </source>
</evidence>
<feature type="chain" id="PRO_5046935169" description="Lipoprotein" evidence="1">
    <location>
        <begin position="23"/>
        <end position="210"/>
    </location>
</feature>
<proteinExistence type="predicted"/>
<dbReference type="Proteomes" id="UP000640335">
    <property type="component" value="Unassembled WGS sequence"/>
</dbReference>